<keyword evidence="2" id="KW-1185">Reference proteome</keyword>
<accession>A0AA34WI37</accession>
<sequence length="341" mass="38119">MMILRKLSHYLFFLCFICSFISVVICGRHFEKSPSQKIAIFHSFSHPLLIDCSQSCVEALSALGNIPEIITVNAEDNLVKARKLARSLHTDKNIVAIITLGVLATKVMSTIETKKPVIYAAVPNEESLVIPKTQENIQGISDNLDINQYCFAIQAVTTNAESVVYLKPSDPFPSNLQNEMIKKLHASGIEVIEIPITQSTLKTRVRQALDKRPSAIFIPLSSLMRKEGLMFIQDILKEKIPIVTDDLSLIPEGACIACGVDYKKSGKLVAQLTHHMLYNIQDHEALRKIIAEPLAKTTTFNEDIIKKLGIKMNKTEKKQFRSIIFKDKKTTKSEEPNISAA</sequence>
<evidence type="ECO:0000313" key="1">
    <source>
        <dbReference type="EMBL" id="AEB41550.1"/>
    </source>
</evidence>
<dbReference type="InterPro" id="IPR007487">
    <property type="entry name" value="ABC_transpt-TYRBP-like"/>
</dbReference>
<dbReference type="EMBL" id="CP002608">
    <property type="protein sequence ID" value="AEB41550.1"/>
    <property type="molecule type" value="Genomic_DNA"/>
</dbReference>
<dbReference type="PANTHER" id="PTHR35271">
    <property type="entry name" value="ABC TRANSPORTER, SUBSTRATE-BINDING LIPOPROTEIN-RELATED"/>
    <property type="match status" value="1"/>
</dbReference>
<evidence type="ECO:0000313" key="2">
    <source>
        <dbReference type="Proteomes" id="UP000008305"/>
    </source>
</evidence>
<dbReference type="KEGG" id="cpm:G5S_0578"/>
<proteinExistence type="predicted"/>
<dbReference type="Pfam" id="PF04392">
    <property type="entry name" value="ABC_sub_bind"/>
    <property type="match status" value="1"/>
</dbReference>
<dbReference type="PANTHER" id="PTHR35271:SF1">
    <property type="entry name" value="ABC TRANSPORTER, SUBSTRATE-BINDING LIPOPROTEIN"/>
    <property type="match status" value="1"/>
</dbReference>
<gene>
    <name evidence="1" type="ordered locus">G5S_0578</name>
</gene>
<reference evidence="1 2" key="1">
    <citation type="journal article" date="2011" name="J. Bacteriol.">
        <title>Genome sequence of the obligate intracellular animal pathogen Chlamydia pecorum E58.</title>
        <authorList>
            <person name="Mojica S."/>
            <person name="Huot Creasy H."/>
            <person name="Daugherty S."/>
            <person name="Read T.D."/>
            <person name="Kim T."/>
            <person name="Kaltenboeck B."/>
            <person name="Bavoil P."/>
            <person name="Myers G.S."/>
        </authorList>
    </citation>
    <scope>NUCLEOTIDE SEQUENCE [LARGE SCALE GENOMIC DNA]</scope>
    <source>
        <strain evidence="1 2">E58</strain>
    </source>
</reference>
<dbReference type="Proteomes" id="UP000008305">
    <property type="component" value="Chromosome"/>
</dbReference>
<dbReference type="SUPFAM" id="SSF53822">
    <property type="entry name" value="Periplasmic binding protein-like I"/>
    <property type="match status" value="1"/>
</dbReference>
<dbReference type="Gene3D" id="3.40.50.2300">
    <property type="match status" value="2"/>
</dbReference>
<protein>
    <recommendedName>
        <fullName evidence="3">ABC transporter substrate-binding protein</fullName>
    </recommendedName>
</protein>
<evidence type="ECO:0008006" key="3">
    <source>
        <dbReference type="Google" id="ProtNLM"/>
    </source>
</evidence>
<organism evidence="1 2">
    <name type="scientific">Chlamydia pecorum (strain ATCC VR-628 / DSM 29919 / E58)</name>
    <name type="common">Chlamydophila pecorum</name>
    <dbReference type="NCBI Taxonomy" id="331635"/>
    <lineage>
        <taxon>Bacteria</taxon>
        <taxon>Pseudomonadati</taxon>
        <taxon>Chlamydiota</taxon>
        <taxon>Chlamydiia</taxon>
        <taxon>Chlamydiales</taxon>
        <taxon>Chlamydiaceae</taxon>
        <taxon>Chlamydia/Chlamydophila group</taxon>
        <taxon>Chlamydia</taxon>
    </lineage>
</organism>
<dbReference type="InterPro" id="IPR028082">
    <property type="entry name" value="Peripla_BP_I"/>
</dbReference>
<dbReference type="AlphaFoldDB" id="A0AA34WI37"/>
<name>A0AA34WI37_CHLPE</name>